<keyword evidence="2" id="KW-0328">Glycosyltransferase</keyword>
<evidence type="ECO:0000313" key="7">
    <source>
        <dbReference type="Proteomes" id="UP000597338"/>
    </source>
</evidence>
<organism evidence="6 7">
    <name type="scientific">Parapedobacter defluvii</name>
    <dbReference type="NCBI Taxonomy" id="2045106"/>
    <lineage>
        <taxon>Bacteria</taxon>
        <taxon>Pseudomonadati</taxon>
        <taxon>Bacteroidota</taxon>
        <taxon>Sphingobacteriia</taxon>
        <taxon>Sphingobacteriales</taxon>
        <taxon>Sphingobacteriaceae</taxon>
        <taxon>Parapedobacter</taxon>
    </lineage>
</organism>
<dbReference type="PANTHER" id="PTHR43179:SF12">
    <property type="entry name" value="GALACTOFURANOSYLTRANSFERASE GLFT2"/>
    <property type="match status" value="1"/>
</dbReference>
<evidence type="ECO:0000256" key="4">
    <source>
        <dbReference type="SAM" id="Phobius"/>
    </source>
</evidence>
<dbReference type="InterPro" id="IPR029044">
    <property type="entry name" value="Nucleotide-diphossugar_trans"/>
</dbReference>
<protein>
    <recommendedName>
        <fullName evidence="5">Glycosyltransferase 2-like domain-containing protein</fullName>
    </recommendedName>
</protein>
<keyword evidence="4" id="KW-0812">Transmembrane</keyword>
<keyword evidence="3" id="KW-0808">Transferase</keyword>
<keyword evidence="7" id="KW-1185">Reference proteome</keyword>
<feature type="transmembrane region" description="Helical" evidence="4">
    <location>
        <begin position="253"/>
        <end position="283"/>
    </location>
</feature>
<feature type="transmembrane region" description="Helical" evidence="4">
    <location>
        <begin position="355"/>
        <end position="373"/>
    </location>
</feature>
<evidence type="ECO:0000256" key="2">
    <source>
        <dbReference type="ARBA" id="ARBA00022676"/>
    </source>
</evidence>
<comment type="similarity">
    <text evidence="1">Belongs to the glycosyltransferase 2 family.</text>
</comment>
<comment type="caution">
    <text evidence="6">The sequence shown here is derived from an EMBL/GenBank/DDBJ whole genome shotgun (WGS) entry which is preliminary data.</text>
</comment>
<dbReference type="Gene3D" id="3.90.550.10">
    <property type="entry name" value="Spore Coat Polysaccharide Biosynthesis Protein SpsA, Chain A"/>
    <property type="match status" value="1"/>
</dbReference>
<dbReference type="Pfam" id="PF00535">
    <property type="entry name" value="Glycos_transf_2"/>
    <property type="match status" value="1"/>
</dbReference>
<dbReference type="PANTHER" id="PTHR43179">
    <property type="entry name" value="RHAMNOSYLTRANSFERASE WBBL"/>
    <property type="match status" value="1"/>
</dbReference>
<feature type="domain" description="Glycosyltransferase 2-like" evidence="5">
    <location>
        <begin position="9"/>
        <end position="121"/>
    </location>
</feature>
<dbReference type="SUPFAM" id="SSF53448">
    <property type="entry name" value="Nucleotide-diphospho-sugar transferases"/>
    <property type="match status" value="1"/>
</dbReference>
<dbReference type="Proteomes" id="UP000597338">
    <property type="component" value="Unassembled WGS sequence"/>
</dbReference>
<keyword evidence="4" id="KW-1133">Transmembrane helix</keyword>
<accession>A0ABQ1M0C7</accession>
<dbReference type="RefSeq" id="WP_188751269.1">
    <property type="nucleotide sequence ID" value="NZ_BMIK01000008.1"/>
</dbReference>
<gene>
    <name evidence="6" type="ORF">GCM10011386_25470</name>
</gene>
<dbReference type="EMBL" id="BMIK01000008">
    <property type="protein sequence ID" value="GGC32241.1"/>
    <property type="molecule type" value="Genomic_DNA"/>
</dbReference>
<sequence>MQSKKNIDIVIPSYRLEEKYIIPLIDLPKPEGWSFNYFIVVDNPAVKISPQIESYAATGLVTLLINPYNLGASLSRNRGMEAGTGQWVLFLDDDIRAENELLFHYVNAIERYPEEIGFIGLVKLPPPPTAFAKALLMNGSMMIFGIAEKTPSFSWGATANMMVKRSAVGDIRFSEKYPKFGGGEDVDFFLSVRDKNQCGDYRTLKEAVVCHPWWKEGKPDFVRHFRYGEGNSYLAAFNPQYAYYDFPNTPETLFLMVVVLPVAAIASSSGLVVWITVFGWVVVAEAIATWIQLAKRHASVTVPILYYVLRLKFAYSTGMLMANLRRGRLKGIGERFEFKGQHHRNGFFQFNTYKIVKWVLYIFVLLLLGYLCLR</sequence>
<dbReference type="InterPro" id="IPR001173">
    <property type="entry name" value="Glyco_trans_2-like"/>
</dbReference>
<keyword evidence="4" id="KW-0472">Membrane</keyword>
<feature type="transmembrane region" description="Helical" evidence="4">
    <location>
        <begin position="304"/>
        <end position="322"/>
    </location>
</feature>
<proteinExistence type="inferred from homology"/>
<name>A0ABQ1M0C7_9SPHI</name>
<evidence type="ECO:0000256" key="1">
    <source>
        <dbReference type="ARBA" id="ARBA00006739"/>
    </source>
</evidence>
<evidence type="ECO:0000256" key="3">
    <source>
        <dbReference type="ARBA" id="ARBA00022679"/>
    </source>
</evidence>
<evidence type="ECO:0000313" key="6">
    <source>
        <dbReference type="EMBL" id="GGC32241.1"/>
    </source>
</evidence>
<reference evidence="7" key="1">
    <citation type="journal article" date="2019" name="Int. J. Syst. Evol. Microbiol.">
        <title>The Global Catalogue of Microorganisms (GCM) 10K type strain sequencing project: providing services to taxonomists for standard genome sequencing and annotation.</title>
        <authorList>
            <consortium name="The Broad Institute Genomics Platform"/>
            <consortium name="The Broad Institute Genome Sequencing Center for Infectious Disease"/>
            <person name="Wu L."/>
            <person name="Ma J."/>
        </authorList>
    </citation>
    <scope>NUCLEOTIDE SEQUENCE [LARGE SCALE GENOMIC DNA]</scope>
    <source>
        <strain evidence="7">CGMCC 1.15342</strain>
    </source>
</reference>
<evidence type="ECO:0000259" key="5">
    <source>
        <dbReference type="Pfam" id="PF00535"/>
    </source>
</evidence>